<dbReference type="AlphaFoldDB" id="A0A6A5WUT6"/>
<dbReference type="Proteomes" id="UP000799779">
    <property type="component" value="Unassembled WGS sequence"/>
</dbReference>
<sequence>MSSITETVHVENRTCLYCIMAQLLYRPPCGGSFALTTVQTSSVCSYLGLSPRELGTICVPTNLSRLQVEPNGNQPFRPVSLHTRRCNSRDCVLYTGPGCVCCMTETPAMMVGRWSGRVAAVCLVPPSILRIVKASSLSYKSKQPGLHATY</sequence>
<dbReference type="EMBL" id="ML977562">
    <property type="protein sequence ID" value="KAF2005590.1"/>
    <property type="molecule type" value="Genomic_DNA"/>
</dbReference>
<keyword evidence="2" id="KW-1185">Reference proteome</keyword>
<accession>A0A6A5WUT6</accession>
<gene>
    <name evidence="1" type="ORF">P154DRAFT_313591</name>
</gene>
<evidence type="ECO:0000313" key="2">
    <source>
        <dbReference type="Proteomes" id="UP000799779"/>
    </source>
</evidence>
<protein>
    <submittedName>
        <fullName evidence="1">Uncharacterized protein</fullName>
    </submittedName>
</protein>
<reference evidence="1" key="1">
    <citation type="journal article" date="2020" name="Stud. Mycol.">
        <title>101 Dothideomycetes genomes: a test case for predicting lifestyles and emergence of pathogens.</title>
        <authorList>
            <person name="Haridas S."/>
            <person name="Albert R."/>
            <person name="Binder M."/>
            <person name="Bloem J."/>
            <person name="Labutti K."/>
            <person name="Salamov A."/>
            <person name="Andreopoulos B."/>
            <person name="Baker S."/>
            <person name="Barry K."/>
            <person name="Bills G."/>
            <person name="Bluhm B."/>
            <person name="Cannon C."/>
            <person name="Castanera R."/>
            <person name="Culley D."/>
            <person name="Daum C."/>
            <person name="Ezra D."/>
            <person name="Gonzalez J."/>
            <person name="Henrissat B."/>
            <person name="Kuo A."/>
            <person name="Liang C."/>
            <person name="Lipzen A."/>
            <person name="Lutzoni F."/>
            <person name="Magnuson J."/>
            <person name="Mondo S."/>
            <person name="Nolan M."/>
            <person name="Ohm R."/>
            <person name="Pangilinan J."/>
            <person name="Park H.-J."/>
            <person name="Ramirez L."/>
            <person name="Alfaro M."/>
            <person name="Sun H."/>
            <person name="Tritt A."/>
            <person name="Yoshinaga Y."/>
            <person name="Zwiers L.-H."/>
            <person name="Turgeon B."/>
            <person name="Goodwin S."/>
            <person name="Spatafora J."/>
            <person name="Crous P."/>
            <person name="Grigoriev I."/>
        </authorList>
    </citation>
    <scope>NUCLEOTIDE SEQUENCE</scope>
    <source>
        <strain evidence="1">CBS 123094</strain>
    </source>
</reference>
<organism evidence="1 2">
    <name type="scientific">Amniculicola lignicola CBS 123094</name>
    <dbReference type="NCBI Taxonomy" id="1392246"/>
    <lineage>
        <taxon>Eukaryota</taxon>
        <taxon>Fungi</taxon>
        <taxon>Dikarya</taxon>
        <taxon>Ascomycota</taxon>
        <taxon>Pezizomycotina</taxon>
        <taxon>Dothideomycetes</taxon>
        <taxon>Pleosporomycetidae</taxon>
        <taxon>Pleosporales</taxon>
        <taxon>Amniculicolaceae</taxon>
        <taxon>Amniculicola</taxon>
    </lineage>
</organism>
<proteinExistence type="predicted"/>
<evidence type="ECO:0000313" key="1">
    <source>
        <dbReference type="EMBL" id="KAF2005590.1"/>
    </source>
</evidence>
<name>A0A6A5WUT6_9PLEO</name>